<gene>
    <name evidence="8" type="ORF">BD410DRAFT_760012</name>
</gene>
<evidence type="ECO:0000256" key="1">
    <source>
        <dbReference type="ARBA" id="ARBA00004604"/>
    </source>
</evidence>
<feature type="compositionally biased region" description="Polar residues" evidence="5">
    <location>
        <begin position="661"/>
        <end position="682"/>
    </location>
</feature>
<dbReference type="InterPro" id="IPR039754">
    <property type="entry name" value="Esf1"/>
</dbReference>
<feature type="region of interest" description="Disordered" evidence="5">
    <location>
        <begin position="583"/>
        <end position="606"/>
    </location>
</feature>
<evidence type="ECO:0000259" key="6">
    <source>
        <dbReference type="Pfam" id="PF08159"/>
    </source>
</evidence>
<evidence type="ECO:0000256" key="5">
    <source>
        <dbReference type="SAM" id="MobiDB-lite"/>
    </source>
</evidence>
<feature type="compositionally biased region" description="Basic residues" evidence="5">
    <location>
        <begin position="586"/>
        <end position="595"/>
    </location>
</feature>
<feature type="domain" description="ESF1 RRM" evidence="7">
    <location>
        <begin position="170"/>
        <end position="345"/>
    </location>
</feature>
<keyword evidence="3" id="KW-0175">Coiled coil</keyword>
<dbReference type="PANTHER" id="PTHR12202:SF0">
    <property type="entry name" value="ESF1 HOMOLOG"/>
    <property type="match status" value="1"/>
</dbReference>
<dbReference type="GO" id="GO:0003723">
    <property type="term" value="F:RNA binding"/>
    <property type="evidence" value="ECO:0007669"/>
    <property type="project" value="TreeGrafter"/>
</dbReference>
<feature type="region of interest" description="Disordered" evidence="5">
    <location>
        <begin position="402"/>
        <end position="421"/>
    </location>
</feature>
<dbReference type="GO" id="GO:0006364">
    <property type="term" value="P:rRNA processing"/>
    <property type="evidence" value="ECO:0007669"/>
    <property type="project" value="InterPro"/>
</dbReference>
<dbReference type="PANTHER" id="PTHR12202">
    <property type="entry name" value="ESF1 HOMOLOG"/>
    <property type="match status" value="1"/>
</dbReference>
<keyword evidence="4" id="KW-0539">Nucleus</keyword>
<dbReference type="InterPro" id="IPR056750">
    <property type="entry name" value="RRM_ESF1"/>
</dbReference>
<feature type="compositionally biased region" description="Acidic residues" evidence="5">
    <location>
        <begin position="95"/>
        <end position="108"/>
    </location>
</feature>
<dbReference type="Pfam" id="PF25121">
    <property type="entry name" value="RRM_ESF1"/>
    <property type="match status" value="1"/>
</dbReference>
<feature type="compositionally biased region" description="Basic and acidic residues" evidence="5">
    <location>
        <begin position="1"/>
        <end position="15"/>
    </location>
</feature>
<dbReference type="Proteomes" id="UP000294933">
    <property type="component" value="Unassembled WGS sequence"/>
</dbReference>
<feature type="compositionally biased region" description="Basic and acidic residues" evidence="5">
    <location>
        <begin position="646"/>
        <end position="660"/>
    </location>
</feature>
<dbReference type="VEuPathDB" id="FungiDB:BD410DRAFT_760012"/>
<dbReference type="AlphaFoldDB" id="A0A4Y7QLU2"/>
<evidence type="ECO:0000259" key="7">
    <source>
        <dbReference type="Pfam" id="PF25121"/>
    </source>
</evidence>
<reference evidence="8 9" key="1">
    <citation type="submission" date="2018-06" db="EMBL/GenBank/DDBJ databases">
        <title>A transcriptomic atlas of mushroom development highlights an independent origin of complex multicellularity.</title>
        <authorList>
            <consortium name="DOE Joint Genome Institute"/>
            <person name="Krizsan K."/>
            <person name="Almasi E."/>
            <person name="Merenyi Z."/>
            <person name="Sahu N."/>
            <person name="Viragh M."/>
            <person name="Koszo T."/>
            <person name="Mondo S."/>
            <person name="Kiss B."/>
            <person name="Balint B."/>
            <person name="Kues U."/>
            <person name="Barry K."/>
            <person name="Hegedus J.C."/>
            <person name="Henrissat B."/>
            <person name="Johnson J."/>
            <person name="Lipzen A."/>
            <person name="Ohm R."/>
            <person name="Nagy I."/>
            <person name="Pangilinan J."/>
            <person name="Yan J."/>
            <person name="Xiong Y."/>
            <person name="Grigoriev I.V."/>
            <person name="Hibbett D.S."/>
            <person name="Nagy L.G."/>
        </authorList>
    </citation>
    <scope>NUCLEOTIDE SEQUENCE [LARGE SCALE GENOMIC DNA]</scope>
    <source>
        <strain evidence="8 9">SZMC22713</strain>
    </source>
</reference>
<evidence type="ECO:0000313" key="8">
    <source>
        <dbReference type="EMBL" id="TDL28603.1"/>
    </source>
</evidence>
<accession>A0A4Y7QLU2</accession>
<feature type="region of interest" description="Disordered" evidence="5">
    <location>
        <begin position="429"/>
        <end position="556"/>
    </location>
</feature>
<dbReference type="GO" id="GO:0005730">
    <property type="term" value="C:nucleolus"/>
    <property type="evidence" value="ECO:0007669"/>
    <property type="project" value="UniProtKB-SubCell"/>
</dbReference>
<comment type="similarity">
    <text evidence="2">Belongs to the ESF1 family.</text>
</comment>
<evidence type="ECO:0000256" key="3">
    <source>
        <dbReference type="ARBA" id="ARBA00023054"/>
    </source>
</evidence>
<evidence type="ECO:0000313" key="9">
    <source>
        <dbReference type="Proteomes" id="UP000294933"/>
    </source>
</evidence>
<keyword evidence="9" id="KW-1185">Reference proteome</keyword>
<dbReference type="STRING" id="50990.A0A4Y7QLU2"/>
<feature type="region of interest" description="Disordered" evidence="5">
    <location>
        <begin position="646"/>
        <end position="705"/>
    </location>
</feature>
<dbReference type="InterPro" id="IPR012580">
    <property type="entry name" value="NUC153"/>
</dbReference>
<feature type="compositionally biased region" description="Basic and acidic residues" evidence="5">
    <location>
        <begin position="468"/>
        <end position="484"/>
    </location>
</feature>
<proteinExistence type="inferred from homology"/>
<dbReference type="OrthoDB" id="431825at2759"/>
<organism evidence="8 9">
    <name type="scientific">Rickenella mellea</name>
    <dbReference type="NCBI Taxonomy" id="50990"/>
    <lineage>
        <taxon>Eukaryota</taxon>
        <taxon>Fungi</taxon>
        <taxon>Dikarya</taxon>
        <taxon>Basidiomycota</taxon>
        <taxon>Agaricomycotina</taxon>
        <taxon>Agaricomycetes</taxon>
        <taxon>Hymenochaetales</taxon>
        <taxon>Rickenellaceae</taxon>
        <taxon>Rickenella</taxon>
    </lineage>
</organism>
<evidence type="ECO:0000256" key="2">
    <source>
        <dbReference type="ARBA" id="ARBA00009087"/>
    </source>
</evidence>
<name>A0A4Y7QLU2_9AGAM</name>
<feature type="compositionally biased region" description="Polar residues" evidence="5">
    <location>
        <begin position="530"/>
        <end position="544"/>
    </location>
</feature>
<dbReference type="EMBL" id="ML170157">
    <property type="protein sequence ID" value="TDL28603.1"/>
    <property type="molecule type" value="Genomic_DNA"/>
</dbReference>
<comment type="subcellular location">
    <subcellularLocation>
        <location evidence="1">Nucleus</location>
        <location evidence="1">Nucleolus</location>
    </subcellularLocation>
</comment>
<protein>
    <submittedName>
        <fullName evidence="8">Uncharacterized protein</fullName>
    </submittedName>
</protein>
<sequence length="705" mass="79769">MSDPRFARLRTDPRFRRPKKLQTKVAVDDRFKNIFDKDSKAKRKNHVDKYGRKTSTNVAKEDLRRFYRLKDDADDEEASRRPDYARGEAVLASSSEEEEEESDEESDHEDVVLGHGASKPIRVHADEELEVNLNEEDDTTYADLDMQAAAYSAKLKNGDDDALDIETAKTARLAVVNLDWDHVRAKHLYKIFTSLVSPGASKVTSSVISHGVTERKSHIIRGNVLSVRVYPSEFGKERLKKEESEGPPKDIFKRARFEEIDEEEINERTIYQEDEGDEYDEDALRKYQLERLRYYYAIVTCDTVEAATHIYQELDGTELERSANVFDLSFVPDDMQFDDTPRDEAVGETEADTTLYRGLDFSTSALRHSKVKLTWDEDDPERNKITRRTLSKKELEDGDFAAVIASSESESSDVEEKRKETTRDKLRALLLGGDDGNLPEGWGGGASNRPDSVNGELEITFTPGLSEKANKEGDETTLEKYQRKQKEKRNRRKAEREQKSKSHSIQNATAASPADDFFGDDSGVSDTESKPSATNQKGSNNTAKRTPDVHLAPTEAELALLVTPDDPSSEAKHFDMKAILKAEKMHGKRKGKKKRQADNQDAEIQEDFSINVKDDRFSALHNDHVFAIDPSNPQFKKTKGMTALLEERTKRQKERSEDLPQRTSALNGEQTGDSGRSLQSLVESVKRKSSAVNHEGVGKRHKAKK</sequence>
<feature type="domain" description="NUC153" evidence="6">
    <location>
        <begin position="614"/>
        <end position="642"/>
    </location>
</feature>
<dbReference type="Pfam" id="PF08159">
    <property type="entry name" value="NUC153"/>
    <property type="match status" value="1"/>
</dbReference>
<evidence type="ECO:0000256" key="4">
    <source>
        <dbReference type="ARBA" id="ARBA00023242"/>
    </source>
</evidence>
<feature type="region of interest" description="Disordered" evidence="5">
    <location>
        <begin position="69"/>
        <end position="119"/>
    </location>
</feature>
<feature type="region of interest" description="Disordered" evidence="5">
    <location>
        <begin position="1"/>
        <end position="22"/>
    </location>
</feature>